<evidence type="ECO:0000256" key="1">
    <source>
        <dbReference type="SAM" id="Phobius"/>
    </source>
</evidence>
<reference evidence="3" key="1">
    <citation type="submission" date="2016-11" db="UniProtKB">
        <authorList>
            <consortium name="WormBaseParasite"/>
        </authorList>
    </citation>
    <scope>IDENTIFICATION</scope>
</reference>
<protein>
    <submittedName>
        <fullName evidence="3">G_PROTEIN_RECEP_F1_2 domain-containing protein</fullName>
    </submittedName>
</protein>
<keyword evidence="2" id="KW-1185">Reference proteome</keyword>
<organism evidence="2 3">
    <name type="scientific">Caenorhabditis tropicalis</name>
    <dbReference type="NCBI Taxonomy" id="1561998"/>
    <lineage>
        <taxon>Eukaryota</taxon>
        <taxon>Metazoa</taxon>
        <taxon>Ecdysozoa</taxon>
        <taxon>Nematoda</taxon>
        <taxon>Chromadorea</taxon>
        <taxon>Rhabditida</taxon>
        <taxon>Rhabditina</taxon>
        <taxon>Rhabditomorpha</taxon>
        <taxon>Rhabditoidea</taxon>
        <taxon>Rhabditidae</taxon>
        <taxon>Peloderinae</taxon>
        <taxon>Caenorhabditis</taxon>
    </lineage>
</organism>
<proteinExistence type="predicted"/>
<dbReference type="Proteomes" id="UP000095282">
    <property type="component" value="Unplaced"/>
</dbReference>
<name>A0A1I7UKG9_9PELO</name>
<keyword evidence="1" id="KW-0812">Transmembrane</keyword>
<dbReference type="WBParaSite" id="Csp11.Scaffold630.g16868.t1">
    <property type="protein sequence ID" value="Csp11.Scaffold630.g16868.t1"/>
    <property type="gene ID" value="Csp11.Scaffold630.g16868"/>
</dbReference>
<feature type="transmembrane region" description="Helical" evidence="1">
    <location>
        <begin position="57"/>
        <end position="75"/>
    </location>
</feature>
<accession>A0A1I7UKG9</accession>
<keyword evidence="1" id="KW-1133">Transmembrane helix</keyword>
<sequence length="99" mass="11966">MFVKSFHFNQFIYFFRDFSLQRTLLHFHGFDTFEKFIFSRTPLTKAKKKEAIMTRKAYPVIIFLSIVFFILPPSVDSTVKCFKERRMRGHFETKQSLLL</sequence>
<keyword evidence="1" id="KW-0472">Membrane</keyword>
<evidence type="ECO:0000313" key="2">
    <source>
        <dbReference type="Proteomes" id="UP000095282"/>
    </source>
</evidence>
<evidence type="ECO:0000313" key="3">
    <source>
        <dbReference type="WBParaSite" id="Csp11.Scaffold630.g16868.t1"/>
    </source>
</evidence>
<dbReference type="AlphaFoldDB" id="A0A1I7UKG9"/>